<dbReference type="EMBL" id="DVLP01000282">
    <property type="protein sequence ID" value="HIT75804.1"/>
    <property type="molecule type" value="Genomic_DNA"/>
</dbReference>
<proteinExistence type="predicted"/>
<evidence type="ECO:0000313" key="2">
    <source>
        <dbReference type="EMBL" id="HIT75804.1"/>
    </source>
</evidence>
<dbReference type="Proteomes" id="UP000886842">
    <property type="component" value="Unassembled WGS sequence"/>
</dbReference>
<comment type="caution">
    <text evidence="2">The sequence shown here is derived from an EMBL/GenBank/DDBJ whole genome shotgun (WGS) entry which is preliminary data.</text>
</comment>
<name>A0A9D1GYG5_9ACTN</name>
<reference evidence="2" key="2">
    <citation type="journal article" date="2021" name="PeerJ">
        <title>Extensive microbial diversity within the chicken gut microbiome revealed by metagenomics and culture.</title>
        <authorList>
            <person name="Gilroy R."/>
            <person name="Ravi A."/>
            <person name="Getino M."/>
            <person name="Pursley I."/>
            <person name="Horton D.L."/>
            <person name="Alikhan N.F."/>
            <person name="Baker D."/>
            <person name="Gharbi K."/>
            <person name="Hall N."/>
            <person name="Watson M."/>
            <person name="Adriaenssens E.M."/>
            <person name="Foster-Nyarko E."/>
            <person name="Jarju S."/>
            <person name="Secka A."/>
            <person name="Antonio M."/>
            <person name="Oren A."/>
            <person name="Chaudhuri R.R."/>
            <person name="La Ragione R."/>
            <person name="Hildebrand F."/>
            <person name="Pallen M.J."/>
        </authorList>
    </citation>
    <scope>NUCLEOTIDE SEQUENCE</scope>
    <source>
        <strain evidence="2">ChiGjej1B1-24693</strain>
    </source>
</reference>
<evidence type="ECO:0000259" key="1">
    <source>
        <dbReference type="Pfam" id="PF04993"/>
    </source>
</evidence>
<organism evidence="2 3">
    <name type="scientific">Candidatus Avipropionibacterium avicola</name>
    <dbReference type="NCBI Taxonomy" id="2840701"/>
    <lineage>
        <taxon>Bacteria</taxon>
        <taxon>Bacillati</taxon>
        <taxon>Actinomycetota</taxon>
        <taxon>Actinomycetes</taxon>
        <taxon>Propionibacteriales</taxon>
        <taxon>Propionibacteriaceae</taxon>
        <taxon>Propionibacteriaceae incertae sedis</taxon>
        <taxon>Candidatus Avipropionibacterium</taxon>
    </lineage>
</organism>
<accession>A0A9D1GYG5</accession>
<dbReference type="AlphaFoldDB" id="A0A9D1GYG5"/>
<sequence>MFGGRSFMVDDAMVVAARTGGALLVRVPRSRHDDLLARPGAHQAEMGTGRSMGPGWISVAPEAVTTEESLTS</sequence>
<protein>
    <submittedName>
        <fullName evidence="2">TfoX/Sxy family protein</fullName>
    </submittedName>
</protein>
<evidence type="ECO:0000313" key="3">
    <source>
        <dbReference type="Proteomes" id="UP000886842"/>
    </source>
</evidence>
<dbReference type="SUPFAM" id="SSF159894">
    <property type="entry name" value="YgaC/TfoX-N like"/>
    <property type="match status" value="1"/>
</dbReference>
<dbReference type="Pfam" id="PF04993">
    <property type="entry name" value="TfoX_N"/>
    <property type="match status" value="1"/>
</dbReference>
<gene>
    <name evidence="2" type="ORF">IAA98_09480</name>
</gene>
<feature type="domain" description="TfoX N-terminal" evidence="1">
    <location>
        <begin position="1"/>
        <end position="71"/>
    </location>
</feature>
<dbReference type="InterPro" id="IPR007076">
    <property type="entry name" value="TfoX_N"/>
</dbReference>
<reference evidence="2" key="1">
    <citation type="submission" date="2020-10" db="EMBL/GenBank/DDBJ databases">
        <authorList>
            <person name="Gilroy R."/>
        </authorList>
    </citation>
    <scope>NUCLEOTIDE SEQUENCE</scope>
    <source>
        <strain evidence="2">ChiGjej1B1-24693</strain>
    </source>
</reference>